<evidence type="ECO:0000313" key="2">
    <source>
        <dbReference type="EMBL" id="MCG3418385.1"/>
    </source>
</evidence>
<feature type="domain" description="CYTH" evidence="1">
    <location>
        <begin position="4"/>
        <end position="191"/>
    </location>
</feature>
<dbReference type="InterPro" id="IPR033469">
    <property type="entry name" value="CYTH-like_dom_sf"/>
</dbReference>
<accession>A0AAW5B2U3</accession>
<reference evidence="2 3" key="1">
    <citation type="journal article" date="2022" name="Evol. Bioinform. Online">
        <title>Draft Genome Sequence of Oceanobacillus jordanicus Strain GSFE11, a Halotolerant Plant Growth-Promoting Bacterial Endophyte Isolated From the Jordan Valley.</title>
        <authorList>
            <person name="Alhindi T."/>
            <person name="Albdaiwi R."/>
        </authorList>
    </citation>
    <scope>NUCLEOTIDE SEQUENCE [LARGE SCALE GENOMIC DNA]</scope>
    <source>
        <strain evidence="2 3">GSFE11</strain>
    </source>
</reference>
<dbReference type="EMBL" id="JAIFZM010000003">
    <property type="protein sequence ID" value="MCG3418385.1"/>
    <property type="molecule type" value="Genomic_DNA"/>
</dbReference>
<gene>
    <name evidence="2" type="ORF">K3T81_04400</name>
</gene>
<dbReference type="SMART" id="SM01118">
    <property type="entry name" value="CYTH"/>
    <property type="match status" value="1"/>
</dbReference>
<dbReference type="Pfam" id="PF01928">
    <property type="entry name" value="CYTH"/>
    <property type="match status" value="1"/>
</dbReference>
<organism evidence="2 3">
    <name type="scientific">Oceanobacillus jordanicus</name>
    <dbReference type="NCBI Taxonomy" id="2867266"/>
    <lineage>
        <taxon>Bacteria</taxon>
        <taxon>Bacillati</taxon>
        <taxon>Bacillota</taxon>
        <taxon>Bacilli</taxon>
        <taxon>Bacillales</taxon>
        <taxon>Bacillaceae</taxon>
        <taxon>Oceanobacillus</taxon>
    </lineage>
</organism>
<evidence type="ECO:0000259" key="1">
    <source>
        <dbReference type="PROSITE" id="PS51707"/>
    </source>
</evidence>
<dbReference type="Gene3D" id="2.40.320.10">
    <property type="entry name" value="Hypothetical Protein Pfu-838710-001"/>
    <property type="match status" value="1"/>
</dbReference>
<comment type="caution">
    <text evidence="2">The sequence shown here is derived from an EMBL/GenBank/DDBJ whole genome shotgun (WGS) entry which is preliminary data.</text>
</comment>
<dbReference type="CDD" id="cd07762">
    <property type="entry name" value="CYTH-like_Pase_1"/>
    <property type="match status" value="1"/>
</dbReference>
<dbReference type="InterPro" id="IPR009195">
    <property type="entry name" value="Uncharacterised_YjbK"/>
</dbReference>
<dbReference type="AlphaFoldDB" id="A0AAW5B2U3"/>
<dbReference type="PROSITE" id="PS51707">
    <property type="entry name" value="CYTH"/>
    <property type="match status" value="1"/>
</dbReference>
<proteinExistence type="predicted"/>
<sequence>MTQEIEIEYKNILTKKEFELLLNMLPFSIEGKTQTNYYFETKDFRLKENGAALRIREKQGAYQLTLKEPNEKGLLETHDTLSEEEVDKWLSGKPIEKEHTQKQLDKWNITPSTLTYFGALTTVRREIPYRDVLLVLDYSTYNGQADYELELEAPSEEVGRSVFQSLLKQFAIPERKTPNKIQRFFQSLDTKE</sequence>
<protein>
    <submittedName>
        <fullName evidence="2">CYTH domain-containing protein</fullName>
    </submittedName>
</protein>
<dbReference type="RefSeq" id="WP_238018525.1">
    <property type="nucleotide sequence ID" value="NZ_JAIFZM010000003.1"/>
</dbReference>
<evidence type="ECO:0000313" key="3">
    <source>
        <dbReference type="Proteomes" id="UP001199631"/>
    </source>
</evidence>
<dbReference type="Proteomes" id="UP001199631">
    <property type="component" value="Unassembled WGS sequence"/>
</dbReference>
<dbReference type="InterPro" id="IPR023577">
    <property type="entry name" value="CYTH_domain"/>
</dbReference>
<keyword evidence="3" id="KW-1185">Reference proteome</keyword>
<dbReference type="SUPFAM" id="SSF55154">
    <property type="entry name" value="CYTH-like phosphatases"/>
    <property type="match status" value="1"/>
</dbReference>
<dbReference type="PIRSF" id="PIRSF012526">
    <property type="entry name" value="CYTH_UCP012526"/>
    <property type="match status" value="1"/>
</dbReference>
<name>A0AAW5B2U3_9BACI</name>